<accession>A0A246FG46</accession>
<dbReference type="Gene3D" id="3.90.550.10">
    <property type="entry name" value="Spore Coat Polysaccharide Biosynthesis Protein SpsA, Chain A"/>
    <property type="match status" value="1"/>
</dbReference>
<organism evidence="2 3">
    <name type="scientific">Hymenobacter amundsenii</name>
    <dbReference type="NCBI Taxonomy" id="2006685"/>
    <lineage>
        <taxon>Bacteria</taxon>
        <taxon>Pseudomonadati</taxon>
        <taxon>Bacteroidota</taxon>
        <taxon>Cytophagia</taxon>
        <taxon>Cytophagales</taxon>
        <taxon>Hymenobacteraceae</taxon>
        <taxon>Hymenobacter</taxon>
    </lineage>
</organism>
<name>A0A246FG46_9BACT</name>
<dbReference type="InterPro" id="IPR001173">
    <property type="entry name" value="Glyco_trans_2-like"/>
</dbReference>
<dbReference type="AlphaFoldDB" id="A0A246FG46"/>
<dbReference type="EMBL" id="NIRR01000059">
    <property type="protein sequence ID" value="OWP61510.1"/>
    <property type="molecule type" value="Genomic_DNA"/>
</dbReference>
<sequence length="324" mass="37264">MNTRERLITVSVCCITYNHGDYLAQAIESVLAQKTDFAVEMIIGEDHSPDNTRAIAQQYEQRYPGQVRVLAHAQNLGIMRNLMATRAACQGEFIAFLEGDDYWIDPTKLQRQVEALRASPDCAMCFHDAELLHEASSNTSKTTDQKVTVSFSEKFSKILPESKKGTLPKRFTQVDLAQLGWFMPSASMLFRADSLPLPLPPWFAGIFSGDYTLQLLSTSHGAALYLPHQMAVYRIHAGGVMHTMNNTLIQNERFIWENEQYCRVFGLDVRPYFEIRLEHLYFERSVKFGEKGHRAQQLYYYGKAVTINSQRFWHHLKRLTKRII</sequence>
<dbReference type="RefSeq" id="WP_088466042.1">
    <property type="nucleotide sequence ID" value="NZ_NIRR01000059.1"/>
</dbReference>
<dbReference type="SUPFAM" id="SSF53448">
    <property type="entry name" value="Nucleotide-diphospho-sugar transferases"/>
    <property type="match status" value="1"/>
</dbReference>
<evidence type="ECO:0000313" key="2">
    <source>
        <dbReference type="EMBL" id="OWP61510.1"/>
    </source>
</evidence>
<dbReference type="Pfam" id="PF00535">
    <property type="entry name" value="Glycos_transf_2"/>
    <property type="match status" value="1"/>
</dbReference>
<dbReference type="PANTHER" id="PTHR22916">
    <property type="entry name" value="GLYCOSYLTRANSFERASE"/>
    <property type="match status" value="1"/>
</dbReference>
<proteinExistence type="predicted"/>
<evidence type="ECO:0000259" key="1">
    <source>
        <dbReference type="Pfam" id="PF00535"/>
    </source>
</evidence>
<keyword evidence="3" id="KW-1185">Reference proteome</keyword>
<dbReference type="Proteomes" id="UP000197277">
    <property type="component" value="Unassembled WGS sequence"/>
</dbReference>
<dbReference type="InterPro" id="IPR029044">
    <property type="entry name" value="Nucleotide-diphossugar_trans"/>
</dbReference>
<dbReference type="OrthoDB" id="199095at2"/>
<comment type="caution">
    <text evidence="2">The sequence shown here is derived from an EMBL/GenBank/DDBJ whole genome shotgun (WGS) entry which is preliminary data.</text>
</comment>
<reference evidence="2 3" key="1">
    <citation type="submission" date="2017-06" db="EMBL/GenBank/DDBJ databases">
        <title>Hymenobacter amundsenii sp. nov. isolated from regoliths in Antarctica.</title>
        <authorList>
            <person name="Sedlacek I."/>
            <person name="Kralova S."/>
            <person name="Pantucek R."/>
            <person name="Svec P."/>
            <person name="Holochova P."/>
            <person name="Stankova E."/>
            <person name="Vrbovska V."/>
            <person name="Busse H.-J."/>
        </authorList>
    </citation>
    <scope>NUCLEOTIDE SEQUENCE [LARGE SCALE GENOMIC DNA]</scope>
    <source>
        <strain evidence="2 3">CCM 8682</strain>
    </source>
</reference>
<dbReference type="GO" id="GO:0016758">
    <property type="term" value="F:hexosyltransferase activity"/>
    <property type="evidence" value="ECO:0007669"/>
    <property type="project" value="UniProtKB-ARBA"/>
</dbReference>
<evidence type="ECO:0000313" key="3">
    <source>
        <dbReference type="Proteomes" id="UP000197277"/>
    </source>
</evidence>
<dbReference type="PANTHER" id="PTHR22916:SF3">
    <property type="entry name" value="UDP-GLCNAC:BETAGAL BETA-1,3-N-ACETYLGLUCOSAMINYLTRANSFERASE-LIKE PROTEIN 1"/>
    <property type="match status" value="1"/>
</dbReference>
<protein>
    <recommendedName>
        <fullName evidence="1">Glycosyltransferase 2-like domain-containing protein</fullName>
    </recommendedName>
</protein>
<gene>
    <name evidence="2" type="ORF">CDA63_19030</name>
</gene>
<feature type="domain" description="Glycosyltransferase 2-like" evidence="1">
    <location>
        <begin position="11"/>
        <end position="133"/>
    </location>
</feature>